<dbReference type="Proteomes" id="UP000292445">
    <property type="component" value="Unassembled WGS sequence"/>
</dbReference>
<evidence type="ECO:0000256" key="2">
    <source>
        <dbReference type="ARBA" id="ARBA00007656"/>
    </source>
</evidence>
<evidence type="ECO:0000256" key="5">
    <source>
        <dbReference type="ARBA" id="ARBA00023110"/>
    </source>
</evidence>
<keyword evidence="6 7" id="KW-0413">Isomerase</keyword>
<dbReference type="AlphaFoldDB" id="A0A4V2F2X9"/>
<dbReference type="Pfam" id="PF13145">
    <property type="entry name" value="Rotamase_2"/>
    <property type="match status" value="1"/>
</dbReference>
<evidence type="ECO:0000256" key="1">
    <source>
        <dbReference type="ARBA" id="ARBA00000971"/>
    </source>
</evidence>
<dbReference type="OrthoDB" id="14196at2"/>
<evidence type="ECO:0000256" key="8">
    <source>
        <dbReference type="SAM" id="SignalP"/>
    </source>
</evidence>
<protein>
    <recommendedName>
        <fullName evidence="3">peptidylprolyl isomerase</fullName>
        <ecNumber evidence="3">5.2.1.8</ecNumber>
    </recommendedName>
</protein>
<evidence type="ECO:0000256" key="4">
    <source>
        <dbReference type="ARBA" id="ARBA00022729"/>
    </source>
</evidence>
<proteinExistence type="inferred from homology"/>
<dbReference type="EMBL" id="SGXC01000002">
    <property type="protein sequence ID" value="RZS80454.1"/>
    <property type="molecule type" value="Genomic_DNA"/>
</dbReference>
<dbReference type="SUPFAM" id="SSF54534">
    <property type="entry name" value="FKBP-like"/>
    <property type="match status" value="1"/>
</dbReference>
<dbReference type="PANTHER" id="PTHR47245">
    <property type="entry name" value="PEPTIDYLPROLYL ISOMERASE"/>
    <property type="match status" value="1"/>
</dbReference>
<dbReference type="EC" id="5.2.1.8" evidence="3"/>
<dbReference type="InterPro" id="IPR000297">
    <property type="entry name" value="PPIase_PpiC"/>
</dbReference>
<feature type="chain" id="PRO_5020655901" description="peptidylprolyl isomerase" evidence="8">
    <location>
        <begin position="20"/>
        <end position="255"/>
    </location>
</feature>
<dbReference type="PANTHER" id="PTHR47245:SF1">
    <property type="entry name" value="FOLDASE PROTEIN PRSA"/>
    <property type="match status" value="1"/>
</dbReference>
<dbReference type="InterPro" id="IPR027304">
    <property type="entry name" value="Trigger_fact/SurA_dom_sf"/>
</dbReference>
<accession>A0A4V2F2X9</accession>
<dbReference type="Gene3D" id="1.10.4030.10">
    <property type="entry name" value="Porin chaperone SurA, peptide-binding domain"/>
    <property type="match status" value="1"/>
</dbReference>
<evidence type="ECO:0000313" key="11">
    <source>
        <dbReference type="Proteomes" id="UP000292445"/>
    </source>
</evidence>
<evidence type="ECO:0000313" key="10">
    <source>
        <dbReference type="EMBL" id="RZS80454.1"/>
    </source>
</evidence>
<comment type="similarity">
    <text evidence="2">Belongs to the PpiC/parvulin rotamase family.</text>
</comment>
<dbReference type="SUPFAM" id="SSF109998">
    <property type="entry name" value="Triger factor/SurA peptide-binding domain-like"/>
    <property type="match status" value="1"/>
</dbReference>
<organism evidence="10 11">
    <name type="scientific">Pigmentiphaga kullae</name>
    <dbReference type="NCBI Taxonomy" id="151784"/>
    <lineage>
        <taxon>Bacteria</taxon>
        <taxon>Pseudomonadati</taxon>
        <taxon>Pseudomonadota</taxon>
        <taxon>Betaproteobacteria</taxon>
        <taxon>Burkholderiales</taxon>
        <taxon>Alcaligenaceae</taxon>
        <taxon>Pigmentiphaga</taxon>
    </lineage>
</organism>
<name>A0A4V2F2X9_9BURK</name>
<comment type="caution">
    <text evidence="10">The sequence shown here is derived from an EMBL/GenBank/DDBJ whole genome shotgun (WGS) entry which is preliminary data.</text>
</comment>
<keyword evidence="5 7" id="KW-0697">Rotamase</keyword>
<dbReference type="GO" id="GO:0003755">
    <property type="term" value="F:peptidyl-prolyl cis-trans isomerase activity"/>
    <property type="evidence" value="ECO:0007669"/>
    <property type="project" value="UniProtKB-KW"/>
</dbReference>
<comment type="catalytic activity">
    <reaction evidence="1">
        <text>[protein]-peptidylproline (omega=180) = [protein]-peptidylproline (omega=0)</text>
        <dbReference type="Rhea" id="RHEA:16237"/>
        <dbReference type="Rhea" id="RHEA-COMP:10747"/>
        <dbReference type="Rhea" id="RHEA-COMP:10748"/>
        <dbReference type="ChEBI" id="CHEBI:83833"/>
        <dbReference type="ChEBI" id="CHEBI:83834"/>
        <dbReference type="EC" id="5.2.1.8"/>
    </reaction>
</comment>
<keyword evidence="11" id="KW-1185">Reference proteome</keyword>
<gene>
    <name evidence="10" type="ORF">EV675_3056</name>
</gene>
<dbReference type="RefSeq" id="WP_130358214.1">
    <property type="nucleotide sequence ID" value="NZ_SGXC01000002.1"/>
</dbReference>
<evidence type="ECO:0000259" key="9">
    <source>
        <dbReference type="PROSITE" id="PS50198"/>
    </source>
</evidence>
<dbReference type="Gene3D" id="3.10.50.40">
    <property type="match status" value="1"/>
</dbReference>
<evidence type="ECO:0000256" key="7">
    <source>
        <dbReference type="PROSITE-ProRule" id="PRU00278"/>
    </source>
</evidence>
<dbReference type="InterPro" id="IPR050245">
    <property type="entry name" value="PrsA_foldase"/>
</dbReference>
<feature type="domain" description="PpiC" evidence="9">
    <location>
        <begin position="126"/>
        <end position="216"/>
    </location>
</feature>
<evidence type="ECO:0000256" key="6">
    <source>
        <dbReference type="ARBA" id="ARBA00023235"/>
    </source>
</evidence>
<feature type="signal peptide" evidence="8">
    <location>
        <begin position="1"/>
        <end position="19"/>
    </location>
</feature>
<dbReference type="PROSITE" id="PS50198">
    <property type="entry name" value="PPIC_PPIASE_2"/>
    <property type="match status" value="1"/>
</dbReference>
<evidence type="ECO:0000256" key="3">
    <source>
        <dbReference type="ARBA" id="ARBA00013194"/>
    </source>
</evidence>
<dbReference type="InterPro" id="IPR046357">
    <property type="entry name" value="PPIase_dom_sf"/>
</dbReference>
<sequence length="255" mass="28480">MKRVLMMAAALTLAAPVFAQNAAVVNGKAIPSSRVDQFVKLLTKQGQPDSPQLREQIREELINREIFLQEADKRGVAKQPEVQAEIDLTRQSVLIRGLFNDFLAKNPVSPQDIQAEYDRVKSAQGDKEYQARHILVESEAQAKDIIAQLKKGAKFEDLAKQSKDPGSAANGGSLDWAPSSTYVKPFADALAALQKGQTTEAPVQTQFGWHVIRLDDVRPVQFPPLEQLRPQIEESLRQTKLRDFQTSLREKAKIQ</sequence>
<keyword evidence="4 8" id="KW-0732">Signal</keyword>
<reference evidence="10 11" key="1">
    <citation type="submission" date="2019-02" db="EMBL/GenBank/DDBJ databases">
        <title>Genomic Encyclopedia of Type Strains, Phase IV (KMG-IV): sequencing the most valuable type-strain genomes for metagenomic binning, comparative biology and taxonomic classification.</title>
        <authorList>
            <person name="Goeker M."/>
        </authorList>
    </citation>
    <scope>NUCLEOTIDE SEQUENCE [LARGE SCALE GENOMIC DNA]</scope>
    <source>
        <strain evidence="10 11">K24</strain>
    </source>
</reference>